<keyword evidence="1" id="KW-0812">Transmembrane</keyword>
<keyword evidence="1" id="KW-0472">Membrane</keyword>
<protein>
    <submittedName>
        <fullName evidence="2">Uncharacterized protein</fullName>
    </submittedName>
</protein>
<evidence type="ECO:0000313" key="2">
    <source>
        <dbReference type="EMBL" id="OSJ01513.1"/>
    </source>
</evidence>
<dbReference type="Proteomes" id="UP000193553">
    <property type="component" value="Unassembled WGS sequence"/>
</dbReference>
<comment type="caution">
    <text evidence="2">The sequence shown here is derived from an EMBL/GenBank/DDBJ whole genome shotgun (WGS) entry which is preliminary data.</text>
</comment>
<name>A0A1X3FNK2_9BRAD</name>
<gene>
    <name evidence="2" type="ORF">BSZ18_37395</name>
</gene>
<reference evidence="2 3" key="1">
    <citation type="submission" date="2017-03" db="EMBL/GenBank/DDBJ databases">
        <title>Whole genome sequences of fourteen strains of Bradyrhizobium canariense and one strain of Bradyrhizobium japonicum isolated from Lupinus (Papilionoideae: Genisteae) species in Algeria.</title>
        <authorList>
            <person name="Crovadore J."/>
            <person name="Chekireb D."/>
            <person name="Brachmann A."/>
            <person name="Chablais R."/>
            <person name="Cochard B."/>
            <person name="Lefort F."/>
        </authorList>
    </citation>
    <scope>NUCLEOTIDE SEQUENCE [LARGE SCALE GENOMIC DNA]</scope>
    <source>
        <strain evidence="2 3">UBMA195</strain>
    </source>
</reference>
<evidence type="ECO:0000313" key="3">
    <source>
        <dbReference type="Proteomes" id="UP000193553"/>
    </source>
</evidence>
<dbReference type="RefSeq" id="WP_085361071.1">
    <property type="nucleotide sequence ID" value="NZ_NAFD01000186.1"/>
</dbReference>
<dbReference type="EMBL" id="NAFI01000190">
    <property type="protein sequence ID" value="OSJ01513.1"/>
    <property type="molecule type" value="Genomic_DNA"/>
</dbReference>
<sequence>MISLEVAHLSTEIPQSPSHPGMAERAIDAATDVSHTVGEIAGGLHAAVDRITSAIDDARKPGKPLATVAAITREAPLASLFVAFLFGVAVARRR</sequence>
<evidence type="ECO:0000256" key="1">
    <source>
        <dbReference type="SAM" id="Phobius"/>
    </source>
</evidence>
<organism evidence="2 3">
    <name type="scientific">Bradyrhizobium canariense</name>
    <dbReference type="NCBI Taxonomy" id="255045"/>
    <lineage>
        <taxon>Bacteria</taxon>
        <taxon>Pseudomonadati</taxon>
        <taxon>Pseudomonadota</taxon>
        <taxon>Alphaproteobacteria</taxon>
        <taxon>Hyphomicrobiales</taxon>
        <taxon>Nitrobacteraceae</taxon>
        <taxon>Bradyrhizobium</taxon>
    </lineage>
</organism>
<dbReference type="AlphaFoldDB" id="A0A1X3FNK2"/>
<dbReference type="OrthoDB" id="8238255at2"/>
<accession>A0A1X3FNK2</accession>
<proteinExistence type="predicted"/>
<feature type="transmembrane region" description="Helical" evidence="1">
    <location>
        <begin position="75"/>
        <end position="91"/>
    </location>
</feature>
<keyword evidence="1" id="KW-1133">Transmembrane helix</keyword>